<protein>
    <submittedName>
        <fullName evidence="2">Uncharacterized protein</fullName>
    </submittedName>
</protein>
<feature type="compositionally biased region" description="Basic and acidic residues" evidence="1">
    <location>
        <begin position="10"/>
        <end position="21"/>
    </location>
</feature>
<reference evidence="2 3" key="1">
    <citation type="journal article" date="2018" name="Front. Plant Sci.">
        <title>Red Clover (Trifolium pratense) and Zigzag Clover (T. medium) - A Picture of Genomic Similarities and Differences.</title>
        <authorList>
            <person name="Dluhosova J."/>
            <person name="Istvanek J."/>
            <person name="Nedelnik J."/>
            <person name="Repkova J."/>
        </authorList>
    </citation>
    <scope>NUCLEOTIDE SEQUENCE [LARGE SCALE GENOMIC DNA]</scope>
    <source>
        <strain evidence="3">cv. 10/8</strain>
        <tissue evidence="2">Leaf</tissue>
    </source>
</reference>
<keyword evidence="3" id="KW-1185">Reference proteome</keyword>
<dbReference type="Proteomes" id="UP000265520">
    <property type="component" value="Unassembled WGS sequence"/>
</dbReference>
<feature type="compositionally biased region" description="Basic and acidic residues" evidence="1">
    <location>
        <begin position="33"/>
        <end position="53"/>
    </location>
</feature>
<evidence type="ECO:0000313" key="2">
    <source>
        <dbReference type="EMBL" id="MCI31347.1"/>
    </source>
</evidence>
<comment type="caution">
    <text evidence="2">The sequence shown here is derived from an EMBL/GenBank/DDBJ whole genome shotgun (WGS) entry which is preliminary data.</text>
</comment>
<feature type="region of interest" description="Disordered" evidence="1">
    <location>
        <begin position="1"/>
        <end position="108"/>
    </location>
</feature>
<feature type="non-terminal residue" evidence="2">
    <location>
        <position position="1"/>
    </location>
</feature>
<proteinExistence type="predicted"/>
<accession>A0A392R536</accession>
<feature type="non-terminal residue" evidence="2">
    <location>
        <position position="154"/>
    </location>
</feature>
<evidence type="ECO:0000313" key="3">
    <source>
        <dbReference type="Proteomes" id="UP000265520"/>
    </source>
</evidence>
<dbReference type="AlphaFoldDB" id="A0A392R536"/>
<feature type="compositionally biased region" description="Polar residues" evidence="1">
    <location>
        <begin position="70"/>
        <end position="86"/>
    </location>
</feature>
<evidence type="ECO:0000256" key="1">
    <source>
        <dbReference type="SAM" id="MobiDB-lite"/>
    </source>
</evidence>
<sequence length="154" mass="17336">SRSRSKTPPRRPEVHNRRPALERLQQPSKKHDRTPPREDRVSPSKKGKATEKLQHRRRSPQGLVLMAKQGPSSSRGRGNQGHQSLTPLRGNTPPCHSPPGSNEEDSRCPLSKEIMRAPIPAGFEKPPHLGTYDEQSDPDEHIDNINAILDFRMV</sequence>
<organism evidence="2 3">
    <name type="scientific">Trifolium medium</name>
    <dbReference type="NCBI Taxonomy" id="97028"/>
    <lineage>
        <taxon>Eukaryota</taxon>
        <taxon>Viridiplantae</taxon>
        <taxon>Streptophyta</taxon>
        <taxon>Embryophyta</taxon>
        <taxon>Tracheophyta</taxon>
        <taxon>Spermatophyta</taxon>
        <taxon>Magnoliopsida</taxon>
        <taxon>eudicotyledons</taxon>
        <taxon>Gunneridae</taxon>
        <taxon>Pentapetalae</taxon>
        <taxon>rosids</taxon>
        <taxon>fabids</taxon>
        <taxon>Fabales</taxon>
        <taxon>Fabaceae</taxon>
        <taxon>Papilionoideae</taxon>
        <taxon>50 kb inversion clade</taxon>
        <taxon>NPAAA clade</taxon>
        <taxon>Hologalegina</taxon>
        <taxon>IRL clade</taxon>
        <taxon>Trifolieae</taxon>
        <taxon>Trifolium</taxon>
    </lineage>
</organism>
<feature type="region of interest" description="Disordered" evidence="1">
    <location>
        <begin position="120"/>
        <end position="140"/>
    </location>
</feature>
<name>A0A392R536_9FABA</name>
<dbReference type="EMBL" id="LXQA010186489">
    <property type="protein sequence ID" value="MCI31347.1"/>
    <property type="molecule type" value="Genomic_DNA"/>
</dbReference>